<keyword evidence="2" id="KW-1185">Reference proteome</keyword>
<evidence type="ECO:0000313" key="2">
    <source>
        <dbReference type="Proteomes" id="UP000823388"/>
    </source>
</evidence>
<accession>A0A8T0W6R6</accession>
<evidence type="ECO:0000313" key="1">
    <source>
        <dbReference type="EMBL" id="KAG2640353.1"/>
    </source>
</evidence>
<proteinExistence type="predicted"/>
<dbReference type="AlphaFoldDB" id="A0A8T0W6R6"/>
<sequence length="197" mass="21314">MWFFLHHWKSKKSCGCQRKACQAGLPLSAAQHGWREELPLCSQHCKGVHRVVKGPATPVALGLHLAAPPRPARGRGSGADARQAWRLRCSQGFPKARCAHGRGGGGHSPYACVRANWRGLGRCCRSSRSLLLVYPWTPRLSARNCKRLALPRSASVLVRARDAKPVVSRAVIRSCGAEAEAERARCPAGHGSSSSVN</sequence>
<dbReference type="EMBL" id="CM029039">
    <property type="protein sequence ID" value="KAG2640353.1"/>
    <property type="molecule type" value="Genomic_DNA"/>
</dbReference>
<name>A0A8T0W6R6_PANVG</name>
<organism evidence="1 2">
    <name type="scientific">Panicum virgatum</name>
    <name type="common">Blackwell switchgrass</name>
    <dbReference type="NCBI Taxonomy" id="38727"/>
    <lineage>
        <taxon>Eukaryota</taxon>
        <taxon>Viridiplantae</taxon>
        <taxon>Streptophyta</taxon>
        <taxon>Embryophyta</taxon>
        <taxon>Tracheophyta</taxon>
        <taxon>Spermatophyta</taxon>
        <taxon>Magnoliopsida</taxon>
        <taxon>Liliopsida</taxon>
        <taxon>Poales</taxon>
        <taxon>Poaceae</taxon>
        <taxon>PACMAD clade</taxon>
        <taxon>Panicoideae</taxon>
        <taxon>Panicodae</taxon>
        <taxon>Paniceae</taxon>
        <taxon>Panicinae</taxon>
        <taxon>Panicum</taxon>
        <taxon>Panicum sect. Hiantes</taxon>
    </lineage>
</organism>
<gene>
    <name evidence="1" type="ORF">PVAP13_2KG025100</name>
</gene>
<reference evidence="1" key="1">
    <citation type="submission" date="2020-05" db="EMBL/GenBank/DDBJ databases">
        <title>WGS assembly of Panicum virgatum.</title>
        <authorList>
            <person name="Lovell J.T."/>
            <person name="Jenkins J."/>
            <person name="Shu S."/>
            <person name="Juenger T.E."/>
            <person name="Schmutz J."/>
        </authorList>
    </citation>
    <scope>NUCLEOTIDE SEQUENCE</scope>
    <source>
        <strain evidence="1">AP13</strain>
    </source>
</reference>
<dbReference type="Proteomes" id="UP000823388">
    <property type="component" value="Chromosome 2K"/>
</dbReference>
<comment type="caution">
    <text evidence="1">The sequence shown here is derived from an EMBL/GenBank/DDBJ whole genome shotgun (WGS) entry which is preliminary data.</text>
</comment>
<protein>
    <submittedName>
        <fullName evidence="1">Uncharacterized protein</fullName>
    </submittedName>
</protein>